<dbReference type="InterPro" id="IPR046071">
    <property type="entry name" value="DUF6030"/>
</dbReference>
<comment type="caution">
    <text evidence="2">The sequence shown here is derived from an EMBL/GenBank/DDBJ whole genome shotgun (WGS) entry which is preliminary data.</text>
</comment>
<dbReference type="AlphaFoldDB" id="A0A939J8A1"/>
<name>A0A939J8A1_9HYPH</name>
<feature type="region of interest" description="Disordered" evidence="1">
    <location>
        <begin position="234"/>
        <end position="265"/>
    </location>
</feature>
<gene>
    <name evidence="2" type="ORF">J0X15_07690</name>
</gene>
<evidence type="ECO:0000313" key="3">
    <source>
        <dbReference type="Proteomes" id="UP000664779"/>
    </source>
</evidence>
<dbReference type="Proteomes" id="UP000664779">
    <property type="component" value="Unassembled WGS sequence"/>
</dbReference>
<protein>
    <submittedName>
        <fullName evidence="2">Uncharacterized protein</fullName>
    </submittedName>
</protein>
<sequence>MLLVRRVLLSVGLVVFLAGAVAALYVSGMVAHEENAAEVVTAPAAPPDPLAHISQTARARLLDRDLELPIHFIQSMLADPEAICALLDDVGLETNDWQKAPFYDTLWQCASETVSLSTASVDFGKATLFVLVRGRRQGEVRSIRLKLNVPDPNLWPFGLENLQVVLGRLESQYSLVPPDGFAEAVVGFQRYEAEQRGVKFAILPEDPELAGDDQASRRLNLLFQFPEVPTILPADGFHQRADPSKRTDRPLLSVTGQKTLSEPVR</sequence>
<organism evidence="2 3">
    <name type="scientific">Roseibium limicola</name>
    <dbReference type="NCBI Taxonomy" id="2816037"/>
    <lineage>
        <taxon>Bacteria</taxon>
        <taxon>Pseudomonadati</taxon>
        <taxon>Pseudomonadota</taxon>
        <taxon>Alphaproteobacteria</taxon>
        <taxon>Hyphomicrobiales</taxon>
        <taxon>Stappiaceae</taxon>
        <taxon>Roseibium</taxon>
    </lineage>
</organism>
<evidence type="ECO:0000256" key="1">
    <source>
        <dbReference type="SAM" id="MobiDB-lite"/>
    </source>
</evidence>
<feature type="compositionally biased region" description="Basic and acidic residues" evidence="1">
    <location>
        <begin position="237"/>
        <end position="249"/>
    </location>
</feature>
<reference evidence="2" key="1">
    <citation type="submission" date="2021-03" db="EMBL/GenBank/DDBJ databases">
        <title>Roseibium sp. CAU 1637 isolated from Incheon.</title>
        <authorList>
            <person name="Kim W."/>
        </authorList>
    </citation>
    <scope>NUCLEOTIDE SEQUENCE</scope>
    <source>
        <strain evidence="2">CAU 1637</strain>
    </source>
</reference>
<proteinExistence type="predicted"/>
<accession>A0A939J8A1</accession>
<dbReference type="EMBL" id="JAFLNF010000003">
    <property type="protein sequence ID" value="MBO0345096.1"/>
    <property type="molecule type" value="Genomic_DNA"/>
</dbReference>
<keyword evidence="3" id="KW-1185">Reference proteome</keyword>
<feature type="compositionally biased region" description="Polar residues" evidence="1">
    <location>
        <begin position="254"/>
        <end position="265"/>
    </location>
</feature>
<evidence type="ECO:0000313" key="2">
    <source>
        <dbReference type="EMBL" id="MBO0345096.1"/>
    </source>
</evidence>
<dbReference type="RefSeq" id="WP_206939467.1">
    <property type="nucleotide sequence ID" value="NZ_JAFLNF010000003.1"/>
</dbReference>
<dbReference type="Pfam" id="PF19495">
    <property type="entry name" value="DUF6030"/>
    <property type="match status" value="1"/>
</dbReference>